<name>A0A084GDR1_PSEDA</name>
<keyword evidence="2" id="KW-1133">Transmembrane helix</keyword>
<dbReference type="InterPro" id="IPR028217">
    <property type="entry name" value="Rsa3_C"/>
</dbReference>
<evidence type="ECO:0000259" key="4">
    <source>
        <dbReference type="Pfam" id="PF10348"/>
    </source>
</evidence>
<dbReference type="InterPro" id="IPR018827">
    <property type="entry name" value="YTP1_C"/>
</dbReference>
<dbReference type="Pfam" id="PF10355">
    <property type="entry name" value="Ytp1"/>
    <property type="match status" value="1"/>
</dbReference>
<organism evidence="7 8">
    <name type="scientific">Pseudallescheria apiosperma</name>
    <name type="common">Scedosporium apiospermum</name>
    <dbReference type="NCBI Taxonomy" id="563466"/>
    <lineage>
        <taxon>Eukaryota</taxon>
        <taxon>Fungi</taxon>
        <taxon>Dikarya</taxon>
        <taxon>Ascomycota</taxon>
        <taxon>Pezizomycotina</taxon>
        <taxon>Sordariomycetes</taxon>
        <taxon>Hypocreomycetidae</taxon>
        <taxon>Microascales</taxon>
        <taxon>Microascaceae</taxon>
        <taxon>Scedosporium</taxon>
    </lineage>
</organism>
<feature type="transmembrane region" description="Helical" evidence="2">
    <location>
        <begin position="405"/>
        <end position="424"/>
    </location>
</feature>
<feature type="transmembrane region" description="Helical" evidence="2">
    <location>
        <begin position="511"/>
        <end position="531"/>
    </location>
</feature>
<evidence type="ECO:0000259" key="6">
    <source>
        <dbReference type="Pfam" id="PF14615"/>
    </source>
</evidence>
<dbReference type="HOGENOM" id="CLU_012543_1_0_1"/>
<feature type="domain" description="Ribosome-assembly protein 3 C-terminal" evidence="6">
    <location>
        <begin position="536"/>
        <end position="573"/>
    </location>
</feature>
<feature type="compositionally biased region" description="Polar residues" evidence="1">
    <location>
        <begin position="182"/>
        <end position="193"/>
    </location>
</feature>
<dbReference type="Proteomes" id="UP000028545">
    <property type="component" value="Unassembled WGS sequence"/>
</dbReference>
<evidence type="ECO:0000256" key="3">
    <source>
        <dbReference type="SAM" id="SignalP"/>
    </source>
</evidence>
<feature type="transmembrane region" description="Helical" evidence="2">
    <location>
        <begin position="276"/>
        <end position="297"/>
    </location>
</feature>
<feature type="transmembrane region" description="Helical" evidence="2">
    <location>
        <begin position="348"/>
        <end position="365"/>
    </location>
</feature>
<feature type="transmembrane region" description="Helical" evidence="2">
    <location>
        <begin position="444"/>
        <end position="461"/>
    </location>
</feature>
<sequence>MGLSKLLLLLGVTSLAVAHGTDHHGGGMSMPQAPGVGSNLTDSLPNYFAHPEHRFSIYCHITLMTLSWVIVLPTAVMLSLARSRYTLIAQLVFLAIHFLGLTVGIAYNASTPDLYPNNAHHKIGWIATVVVTAHVLLSLFNRAAGAVWASRASSPSYQELRSFIPVTRSTLDTDQALDGNDPSFQRPNRTSYDSGHGTDRASESLRSNSISTIEDHATVGSTENRRNLEDVAFDDELLRQQPTPSRWHWSSSKLPIRSLSHGVAIMRLWYNIVDRIVLPFGFVALCTGIVTFGRFFAWNIRRQKFGQKWRPSAEFVESFLIFFYGSTNIFLEHLGGWGGEWSAQDLEHISITVLFIGGGLCGMLIESTKIRELLNTSVSEVDEIDVEGAYDGEGKHNQLTSPDHYRVSLNPIPALVILLLGIMMSSHTQESMISSMVHKQWGNLLAGASFARGLTYVIMYLKPPKSVLPSRPPTELLASFGLISGGIIFMASSSDTVRGMENYDLDAMFMYTVTMGLVGLLMAWVLFLLALKGWALATKELADDLNKLREAPDFKPDSVALLIHTIRQGSTLFHTKASNGDSSSHAPGLGMNKSFPTKTSQ</sequence>
<feature type="transmembrane region" description="Helical" evidence="2">
    <location>
        <begin position="473"/>
        <end position="491"/>
    </location>
</feature>
<gene>
    <name evidence="7" type="ORF">SAPIO_CDS1789</name>
</gene>
<feature type="transmembrane region" description="Helical" evidence="2">
    <location>
        <begin position="123"/>
        <end position="141"/>
    </location>
</feature>
<feature type="signal peptide" evidence="3">
    <location>
        <begin position="1"/>
        <end position="18"/>
    </location>
</feature>
<evidence type="ECO:0000256" key="2">
    <source>
        <dbReference type="SAM" id="Phobius"/>
    </source>
</evidence>
<keyword evidence="3" id="KW-0732">Signal</keyword>
<feature type="chain" id="PRO_5001775592" evidence="3">
    <location>
        <begin position="19"/>
        <end position="601"/>
    </location>
</feature>
<keyword evidence="8" id="KW-1185">Reference proteome</keyword>
<dbReference type="PANTHER" id="PTHR31685">
    <property type="entry name" value="INTEGRAL MEMBRANE PROTEIN (AFU_ORTHOLOGUE AFUA_6G12730)-RELATED"/>
    <property type="match status" value="1"/>
</dbReference>
<dbReference type="GeneID" id="27720861"/>
<dbReference type="VEuPathDB" id="FungiDB:SAPIO_CDS1789"/>
<dbReference type="OMA" id="WAGCFGE"/>
<feature type="region of interest" description="Disordered" evidence="1">
    <location>
        <begin position="577"/>
        <end position="601"/>
    </location>
</feature>
<dbReference type="EMBL" id="JOWA01000077">
    <property type="protein sequence ID" value="KEZ45473.1"/>
    <property type="molecule type" value="Genomic_DNA"/>
</dbReference>
<feature type="transmembrane region" description="Helical" evidence="2">
    <location>
        <begin position="55"/>
        <end position="80"/>
    </location>
</feature>
<feature type="region of interest" description="Disordered" evidence="1">
    <location>
        <begin position="172"/>
        <end position="207"/>
    </location>
</feature>
<evidence type="ECO:0000259" key="5">
    <source>
        <dbReference type="Pfam" id="PF10355"/>
    </source>
</evidence>
<protein>
    <submittedName>
        <fullName evidence="7">Uncharacterized protein</fullName>
    </submittedName>
</protein>
<reference evidence="7 8" key="1">
    <citation type="journal article" date="2014" name="Genome Announc.">
        <title>Draft genome sequence of the pathogenic fungus Scedosporium apiospermum.</title>
        <authorList>
            <person name="Vandeputte P."/>
            <person name="Ghamrawi S."/>
            <person name="Rechenmann M."/>
            <person name="Iltis A."/>
            <person name="Giraud S."/>
            <person name="Fleury M."/>
            <person name="Thornton C."/>
            <person name="Delhaes L."/>
            <person name="Meyer W."/>
            <person name="Papon N."/>
            <person name="Bouchara J.P."/>
        </authorList>
    </citation>
    <scope>NUCLEOTIDE SEQUENCE [LARGE SCALE GENOMIC DNA]</scope>
    <source>
        <strain evidence="7 8">IHEM 14462</strain>
    </source>
</reference>
<evidence type="ECO:0000256" key="1">
    <source>
        <dbReference type="SAM" id="MobiDB-lite"/>
    </source>
</evidence>
<proteinExistence type="predicted"/>
<keyword evidence="2" id="KW-0812">Transmembrane</keyword>
<accession>A0A084GDR1</accession>
<dbReference type="KEGG" id="sapo:SAPIO_CDS1789"/>
<comment type="caution">
    <text evidence="7">The sequence shown here is derived from an EMBL/GenBank/DDBJ whole genome shotgun (WGS) entry which is preliminary data.</text>
</comment>
<dbReference type="RefSeq" id="XP_016645272.1">
    <property type="nucleotide sequence ID" value="XM_016784975.1"/>
</dbReference>
<dbReference type="InterPro" id="IPR018825">
    <property type="entry name" value="DUF2427"/>
</dbReference>
<keyword evidence="2" id="KW-0472">Membrane</keyword>
<evidence type="ECO:0000313" key="8">
    <source>
        <dbReference type="Proteomes" id="UP000028545"/>
    </source>
</evidence>
<evidence type="ECO:0000313" key="7">
    <source>
        <dbReference type="EMBL" id="KEZ45473.1"/>
    </source>
</evidence>
<feature type="domain" description="DUF2427" evidence="4">
    <location>
        <begin position="46"/>
        <end position="143"/>
    </location>
</feature>
<dbReference type="Pfam" id="PF10348">
    <property type="entry name" value="DUF2427"/>
    <property type="match status" value="1"/>
</dbReference>
<dbReference type="AlphaFoldDB" id="A0A084GDR1"/>
<dbReference type="PANTHER" id="PTHR31685:SF3">
    <property type="entry name" value="INTEGRAL MEMBRANE PROTEIN (AFU_ORTHOLOGUE AFUA_6G12730)"/>
    <property type="match status" value="1"/>
</dbReference>
<feature type="domain" description="Protein YTP1-like C-terminal" evidence="5">
    <location>
        <begin position="286"/>
        <end position="532"/>
    </location>
</feature>
<feature type="transmembrane region" description="Helical" evidence="2">
    <location>
        <begin position="87"/>
        <end position="107"/>
    </location>
</feature>
<dbReference type="OrthoDB" id="4005299at2759"/>
<dbReference type="Pfam" id="PF14615">
    <property type="entry name" value="Rsa3"/>
    <property type="match status" value="1"/>
</dbReference>